<keyword evidence="1" id="KW-0547">Nucleotide-binding</keyword>
<evidence type="ECO:0000259" key="6">
    <source>
        <dbReference type="Pfam" id="PF13087"/>
    </source>
</evidence>
<keyword evidence="3" id="KW-0347">Helicase</keyword>
<dbReference type="GO" id="GO:0005524">
    <property type="term" value="F:ATP binding"/>
    <property type="evidence" value="ECO:0007669"/>
    <property type="project" value="UniProtKB-KW"/>
</dbReference>
<gene>
    <name evidence="7" type="ORF">KDA82_12805</name>
</gene>
<dbReference type="InterPro" id="IPR050534">
    <property type="entry name" value="Coronavir_polyprotein_1ab"/>
</dbReference>
<evidence type="ECO:0000313" key="7">
    <source>
        <dbReference type="EMBL" id="MBR7673880.1"/>
    </source>
</evidence>
<protein>
    <submittedName>
        <fullName evidence="7">ATP-binding protein</fullName>
    </submittedName>
</protein>
<dbReference type="PANTHER" id="PTHR43788:SF8">
    <property type="entry name" value="DNA-BINDING PROTEIN SMUBP-2"/>
    <property type="match status" value="1"/>
</dbReference>
<dbReference type="GO" id="GO:0043139">
    <property type="term" value="F:5'-3' DNA helicase activity"/>
    <property type="evidence" value="ECO:0007669"/>
    <property type="project" value="TreeGrafter"/>
</dbReference>
<evidence type="ECO:0000256" key="3">
    <source>
        <dbReference type="ARBA" id="ARBA00022806"/>
    </source>
</evidence>
<evidence type="ECO:0000256" key="4">
    <source>
        <dbReference type="ARBA" id="ARBA00022840"/>
    </source>
</evidence>
<name>A0A8T4IR09_9ACTN</name>
<keyword evidence="4 7" id="KW-0067">ATP-binding</keyword>
<feature type="region of interest" description="Disordered" evidence="5">
    <location>
        <begin position="1"/>
        <end position="28"/>
    </location>
</feature>
<feature type="domain" description="DNA2/NAM7 helicase-like C-terminal" evidence="6">
    <location>
        <begin position="300"/>
        <end position="415"/>
    </location>
</feature>
<dbReference type="SUPFAM" id="SSF52540">
    <property type="entry name" value="P-loop containing nucleoside triphosphate hydrolases"/>
    <property type="match status" value="1"/>
</dbReference>
<reference evidence="7" key="1">
    <citation type="submission" date="2021-04" db="EMBL/GenBank/DDBJ databases">
        <title>Sequencing of actinobacteria type strains.</title>
        <authorList>
            <person name="Nguyen G.-S."/>
            <person name="Wentzel A."/>
        </authorList>
    </citation>
    <scope>NUCLEOTIDE SEQUENCE</scope>
    <source>
        <strain evidence="7">DSM 42095</strain>
    </source>
</reference>
<dbReference type="EMBL" id="JAGSMN010000267">
    <property type="protein sequence ID" value="MBR7673880.1"/>
    <property type="molecule type" value="Genomic_DNA"/>
</dbReference>
<dbReference type="Gene3D" id="3.40.50.300">
    <property type="entry name" value="P-loop containing nucleotide triphosphate hydrolases"/>
    <property type="match status" value="2"/>
</dbReference>
<keyword evidence="2" id="KW-0378">Hydrolase</keyword>
<sequence length="470" mass="49560">MTAAPHSAAPAQTTQAAEASRALSPGDAAARATDAILRDTLHGTDRGVVVDSPPGAGKSTLVVRAARELAAAGHRLMVVAQTNAQVDDLVDRLATADPELPVGRLHSSEPHPYDPVLDEHPSVVTSAKPADLAELNVVVSTSAKWAWVKTEEPWPYAIVDEAYQMRSDALLAVAGLFERALFVGDPGQLDPFSQVGAEQWAGLSYDPSASAVATLLSHNPGLPQHRLPVSWRLPASAAPLVSSAFYPFTPFRAGTEAGDRALSFGAPSDGSAVDRVLDEAASAGWGLLELPERRTPRTDPEAVAAVAQVVRRLLDREGAAVSERSPAPTPLTADRIAVGTAHRDQAAAVRGALAGLGVEGVTVDTANRLQGREFDVTVVLHPLSGRPDATAFHLETGRLCVLASRHRHACVVVCRAGVRELLDEHPSTEPVQLGVEVKFPDGWEANHAVLAHLAEHAVRWEGQVTGVRAP</sequence>
<dbReference type="GO" id="GO:0016787">
    <property type="term" value="F:hydrolase activity"/>
    <property type="evidence" value="ECO:0007669"/>
    <property type="project" value="UniProtKB-KW"/>
</dbReference>
<keyword evidence="8" id="KW-1185">Reference proteome</keyword>
<evidence type="ECO:0000313" key="8">
    <source>
        <dbReference type="Proteomes" id="UP000675554"/>
    </source>
</evidence>
<evidence type="ECO:0000256" key="1">
    <source>
        <dbReference type="ARBA" id="ARBA00022741"/>
    </source>
</evidence>
<evidence type="ECO:0000256" key="2">
    <source>
        <dbReference type="ARBA" id="ARBA00022801"/>
    </source>
</evidence>
<comment type="caution">
    <text evidence="7">The sequence shown here is derived from an EMBL/GenBank/DDBJ whole genome shotgun (WGS) entry which is preliminary data.</text>
</comment>
<dbReference type="Pfam" id="PF13604">
    <property type="entry name" value="AAA_30"/>
    <property type="match status" value="1"/>
</dbReference>
<feature type="compositionally biased region" description="Low complexity" evidence="5">
    <location>
        <begin position="1"/>
        <end position="20"/>
    </location>
</feature>
<evidence type="ECO:0000256" key="5">
    <source>
        <dbReference type="SAM" id="MobiDB-lite"/>
    </source>
</evidence>
<dbReference type="Proteomes" id="UP000675554">
    <property type="component" value="Unassembled WGS sequence"/>
</dbReference>
<dbReference type="InterPro" id="IPR041679">
    <property type="entry name" value="DNA2/NAM7-like_C"/>
</dbReference>
<dbReference type="PANTHER" id="PTHR43788">
    <property type="entry name" value="DNA2/NAM7 HELICASE FAMILY MEMBER"/>
    <property type="match status" value="1"/>
</dbReference>
<dbReference type="InterPro" id="IPR027417">
    <property type="entry name" value="P-loop_NTPase"/>
</dbReference>
<dbReference type="Pfam" id="PF13087">
    <property type="entry name" value="AAA_12"/>
    <property type="match status" value="1"/>
</dbReference>
<proteinExistence type="predicted"/>
<accession>A0A8T4IR09</accession>
<dbReference type="AlphaFoldDB" id="A0A8T4IR09"/>
<organism evidence="7 8">
    <name type="scientific">Streptomyces daliensis</name>
    <dbReference type="NCBI Taxonomy" id="299421"/>
    <lineage>
        <taxon>Bacteria</taxon>
        <taxon>Bacillati</taxon>
        <taxon>Actinomycetota</taxon>
        <taxon>Actinomycetes</taxon>
        <taxon>Kitasatosporales</taxon>
        <taxon>Streptomycetaceae</taxon>
        <taxon>Streptomyces</taxon>
    </lineage>
</organism>